<accession>A0ABY5ZHE1</accession>
<evidence type="ECO:0000259" key="1">
    <source>
        <dbReference type="Pfam" id="PF02470"/>
    </source>
</evidence>
<dbReference type="Pfam" id="PF02470">
    <property type="entry name" value="MlaD"/>
    <property type="match status" value="1"/>
</dbReference>
<feature type="domain" description="Mce/MlaD" evidence="1">
    <location>
        <begin position="37"/>
        <end position="111"/>
    </location>
</feature>
<proteinExistence type="predicted"/>
<protein>
    <submittedName>
        <fullName evidence="2">MlaD family protein</fullName>
    </submittedName>
</protein>
<dbReference type="PANTHER" id="PTHR33371">
    <property type="entry name" value="INTERMEMBRANE PHOSPHOLIPID TRANSPORT SYSTEM BINDING PROTEIN MLAD-RELATED"/>
    <property type="match status" value="1"/>
</dbReference>
<dbReference type="PANTHER" id="PTHR33371:SF4">
    <property type="entry name" value="INTERMEMBRANE PHOSPHOLIPID TRANSPORT SYSTEM BINDING PROTEIN MLAD"/>
    <property type="match status" value="1"/>
</dbReference>
<evidence type="ECO:0000313" key="2">
    <source>
        <dbReference type="EMBL" id="UWZ78526.1"/>
    </source>
</evidence>
<dbReference type="RefSeq" id="WP_260746880.1">
    <property type="nucleotide sequence ID" value="NZ_CP092109.1"/>
</dbReference>
<dbReference type="Proteomes" id="UP001060414">
    <property type="component" value="Chromosome"/>
</dbReference>
<evidence type="ECO:0000313" key="3">
    <source>
        <dbReference type="Proteomes" id="UP001060414"/>
    </source>
</evidence>
<gene>
    <name evidence="2" type="ORF">L9S41_12660</name>
</gene>
<dbReference type="InterPro" id="IPR003399">
    <property type="entry name" value="Mce/MlaD"/>
</dbReference>
<dbReference type="EMBL" id="CP092109">
    <property type="protein sequence ID" value="UWZ78526.1"/>
    <property type="molecule type" value="Genomic_DNA"/>
</dbReference>
<keyword evidence="3" id="KW-1185">Reference proteome</keyword>
<sequence>MALTTEKKVGLFFLVALVALALLIEFVEEIRPFESQVEYHAYFDSLVGLNQGDPVRMAGVQVGKVRSIELEDYRIKVVFRVQEGTTVKEDSVVRVRQTNLLGGQFLGIDFGSVGKPILPPGSELPSEPTVNIDQMLTDLDRNLKIAMKDFSAFLQDGREQLAASGDRLASILTKVDEGEGTLGKLVNDPSLFDDIQLVAANVAEISRRLEAGEGALGRMLTDDELYERATAALANIQEISDRIRQGEGTLGQLLVNTEVHDRTADALGSIRDIAARINEGEGTLGRLVQDDTLYLETTEVMTRINSIAAKIDEGQGTIGRLINEDDLYRDAKTTLNKVEKTVDGLGDAGPLSALGVVLGTLF</sequence>
<reference evidence="2" key="1">
    <citation type="journal article" date="2022" name="Environ. Microbiol.">
        <title>Geoalkalibacter halelectricus SAP #1 sp. nov. possessing extracellular electron transfer and mineral#reducing capabilities from a haloalkaline environment.</title>
        <authorList>
            <person name="Yadav S."/>
            <person name="Singh R."/>
            <person name="Sundharam S.S."/>
            <person name="Chaudhary S."/>
            <person name="Krishnamurthi S."/>
            <person name="Patil S.A."/>
        </authorList>
    </citation>
    <scope>NUCLEOTIDE SEQUENCE</scope>
    <source>
        <strain evidence="2">SAP-1</strain>
    </source>
</reference>
<name>A0ABY5ZHE1_9BACT</name>
<dbReference type="InterPro" id="IPR052336">
    <property type="entry name" value="MlaD_Phospholipid_Transporter"/>
</dbReference>
<organism evidence="2 3">
    <name type="scientific">Geoalkalibacter halelectricus</name>
    <dbReference type="NCBI Taxonomy" id="2847045"/>
    <lineage>
        <taxon>Bacteria</taxon>
        <taxon>Pseudomonadati</taxon>
        <taxon>Thermodesulfobacteriota</taxon>
        <taxon>Desulfuromonadia</taxon>
        <taxon>Desulfuromonadales</taxon>
        <taxon>Geoalkalibacteraceae</taxon>
        <taxon>Geoalkalibacter</taxon>
    </lineage>
</organism>